<evidence type="ECO:0000313" key="3">
    <source>
        <dbReference type="Proteomes" id="UP001162483"/>
    </source>
</evidence>
<sequence>MFTSLRFHPVPFWKGSGTFLNAKSCIFGSIDFNGNAAEEHVVSFCYVFDAFCILNLPSNKKKKQNAAKTLPKHVQKCNAKRTAETDQTQTP</sequence>
<proteinExistence type="predicted"/>
<comment type="caution">
    <text evidence="2">The sequence shown here is derived from an EMBL/GenBank/DDBJ whole genome shotgun (WGS) entry which is preliminary data.</text>
</comment>
<protein>
    <submittedName>
        <fullName evidence="2">Uncharacterized protein</fullName>
    </submittedName>
</protein>
<dbReference type="Proteomes" id="UP001162483">
    <property type="component" value="Unassembled WGS sequence"/>
</dbReference>
<gene>
    <name evidence="2" type="ORF">SPARVUS_LOCUS15437055</name>
</gene>
<keyword evidence="3" id="KW-1185">Reference proteome</keyword>
<organism evidence="2 3">
    <name type="scientific">Staurois parvus</name>
    <dbReference type="NCBI Taxonomy" id="386267"/>
    <lineage>
        <taxon>Eukaryota</taxon>
        <taxon>Metazoa</taxon>
        <taxon>Chordata</taxon>
        <taxon>Craniata</taxon>
        <taxon>Vertebrata</taxon>
        <taxon>Euteleostomi</taxon>
        <taxon>Amphibia</taxon>
        <taxon>Batrachia</taxon>
        <taxon>Anura</taxon>
        <taxon>Neobatrachia</taxon>
        <taxon>Ranoidea</taxon>
        <taxon>Ranidae</taxon>
        <taxon>Staurois</taxon>
    </lineage>
</organism>
<reference evidence="2" key="1">
    <citation type="submission" date="2023-05" db="EMBL/GenBank/DDBJ databases">
        <authorList>
            <person name="Stuckert A."/>
        </authorList>
    </citation>
    <scope>NUCLEOTIDE SEQUENCE</scope>
</reference>
<accession>A0ABN9H4X7</accession>
<feature type="region of interest" description="Disordered" evidence="1">
    <location>
        <begin position="64"/>
        <end position="91"/>
    </location>
</feature>
<name>A0ABN9H4X7_9NEOB</name>
<evidence type="ECO:0000313" key="2">
    <source>
        <dbReference type="EMBL" id="CAI9616700.1"/>
    </source>
</evidence>
<feature type="compositionally biased region" description="Basic residues" evidence="1">
    <location>
        <begin position="64"/>
        <end position="79"/>
    </location>
</feature>
<dbReference type="EMBL" id="CATNWA010020102">
    <property type="protein sequence ID" value="CAI9616700.1"/>
    <property type="molecule type" value="Genomic_DNA"/>
</dbReference>
<evidence type="ECO:0000256" key="1">
    <source>
        <dbReference type="SAM" id="MobiDB-lite"/>
    </source>
</evidence>